<reference evidence="6" key="1">
    <citation type="submission" date="2016-10" db="EMBL/GenBank/DDBJ databases">
        <authorList>
            <person name="Varghese N."/>
            <person name="Submissions S."/>
        </authorList>
    </citation>
    <scope>NUCLEOTIDE SEQUENCE [LARGE SCALE GENOMIC DNA]</scope>
    <source>
        <strain evidence="6">LMG 22563</strain>
    </source>
</reference>
<dbReference type="SMART" id="SM00342">
    <property type="entry name" value="HTH_ARAC"/>
    <property type="match status" value="1"/>
</dbReference>
<dbReference type="PANTHER" id="PTHR47893">
    <property type="entry name" value="REGULATORY PROTEIN PCHR"/>
    <property type="match status" value="1"/>
</dbReference>
<sequence length="323" mass="36711">MNTVLHPQELIRQIGPELGPQLRLIDSESSQANLFRGKLRWLHLRSGLALHCSDCHELSTFSTQLQIEPRLNFVVFLDGYSDVRYDDRAVRFGAEHRHGEGIAVSLAEPVLFSRQARRGSHIRKLVISLAPQWLEAGGLDGQNQCAAIDRFSRQHLAMLRWQPSARLRTLAEQILNPPGYNPLLENLYLESRSLEIASEALAMISQQGRQPLQGLRPHEHQRIRRVLELLDSGQADHWNTETIAREAGININSLQRQFQASQGMTLFEYQRVRKLKQAREALERDGISVTEAAWRAGYGSAANFATAFKRQFGLTPRQVRSKL</sequence>
<dbReference type="STRING" id="289370.SAMN05216602_1575"/>
<accession>A0A1I3IBB7</accession>
<dbReference type="EMBL" id="FORC01000001">
    <property type="protein sequence ID" value="SFI45278.1"/>
    <property type="molecule type" value="Genomic_DNA"/>
</dbReference>
<dbReference type="GO" id="GO:0009893">
    <property type="term" value="P:positive regulation of metabolic process"/>
    <property type="evidence" value="ECO:0007669"/>
    <property type="project" value="UniProtKB-ARBA"/>
</dbReference>
<evidence type="ECO:0000256" key="2">
    <source>
        <dbReference type="ARBA" id="ARBA00023125"/>
    </source>
</evidence>
<gene>
    <name evidence="5" type="ORF">SAMN05216602_1575</name>
</gene>
<evidence type="ECO:0000259" key="4">
    <source>
        <dbReference type="PROSITE" id="PS01124"/>
    </source>
</evidence>
<evidence type="ECO:0000256" key="1">
    <source>
        <dbReference type="ARBA" id="ARBA00023015"/>
    </source>
</evidence>
<dbReference type="InterPro" id="IPR009057">
    <property type="entry name" value="Homeodomain-like_sf"/>
</dbReference>
<organism evidence="5 6">
    <name type="scientific">Phytopseudomonas argentinensis</name>
    <dbReference type="NCBI Taxonomy" id="289370"/>
    <lineage>
        <taxon>Bacteria</taxon>
        <taxon>Pseudomonadati</taxon>
        <taxon>Pseudomonadota</taxon>
        <taxon>Gammaproteobacteria</taxon>
        <taxon>Pseudomonadales</taxon>
        <taxon>Pseudomonadaceae</taxon>
        <taxon>Phytopseudomonas</taxon>
    </lineage>
</organism>
<dbReference type="InterPro" id="IPR018060">
    <property type="entry name" value="HTH_AraC"/>
</dbReference>
<dbReference type="InterPro" id="IPR020449">
    <property type="entry name" value="Tscrpt_reg_AraC-type_HTH"/>
</dbReference>
<dbReference type="GO" id="GO:0003700">
    <property type="term" value="F:DNA-binding transcription factor activity"/>
    <property type="evidence" value="ECO:0007669"/>
    <property type="project" value="InterPro"/>
</dbReference>
<dbReference type="GO" id="GO:0043565">
    <property type="term" value="F:sequence-specific DNA binding"/>
    <property type="evidence" value="ECO:0007669"/>
    <property type="project" value="InterPro"/>
</dbReference>
<keyword evidence="3" id="KW-0804">Transcription</keyword>
<dbReference type="PROSITE" id="PS01124">
    <property type="entry name" value="HTH_ARAC_FAMILY_2"/>
    <property type="match status" value="1"/>
</dbReference>
<name>A0A1I3IBB7_9GAMM</name>
<evidence type="ECO:0000313" key="6">
    <source>
        <dbReference type="Proteomes" id="UP000183018"/>
    </source>
</evidence>
<dbReference type="Gene3D" id="1.10.10.60">
    <property type="entry name" value="Homeodomain-like"/>
    <property type="match status" value="1"/>
</dbReference>
<evidence type="ECO:0000256" key="3">
    <source>
        <dbReference type="ARBA" id="ARBA00023163"/>
    </source>
</evidence>
<keyword evidence="1" id="KW-0805">Transcription regulation</keyword>
<keyword evidence="2" id="KW-0238">DNA-binding</keyword>
<proteinExistence type="predicted"/>
<dbReference type="SUPFAM" id="SSF46689">
    <property type="entry name" value="Homeodomain-like"/>
    <property type="match status" value="2"/>
</dbReference>
<dbReference type="AlphaFoldDB" id="A0A1I3IBB7"/>
<dbReference type="Proteomes" id="UP000183018">
    <property type="component" value="Unassembled WGS sequence"/>
</dbReference>
<dbReference type="PRINTS" id="PR00032">
    <property type="entry name" value="HTHARAC"/>
</dbReference>
<dbReference type="InterPro" id="IPR053142">
    <property type="entry name" value="PchR_regulatory_protein"/>
</dbReference>
<dbReference type="PROSITE" id="PS00041">
    <property type="entry name" value="HTH_ARAC_FAMILY_1"/>
    <property type="match status" value="1"/>
</dbReference>
<dbReference type="OrthoDB" id="6670788at2"/>
<dbReference type="InterPro" id="IPR018062">
    <property type="entry name" value="HTH_AraC-typ_CS"/>
</dbReference>
<protein>
    <submittedName>
        <fullName evidence="5">Helix-turn-helix domain-containing protein</fullName>
    </submittedName>
</protein>
<evidence type="ECO:0000313" key="5">
    <source>
        <dbReference type="EMBL" id="SFI45278.1"/>
    </source>
</evidence>
<dbReference type="Pfam" id="PF12833">
    <property type="entry name" value="HTH_18"/>
    <property type="match status" value="1"/>
</dbReference>
<keyword evidence="6" id="KW-1185">Reference proteome</keyword>
<feature type="domain" description="HTH araC/xylS-type" evidence="4">
    <location>
        <begin position="224"/>
        <end position="322"/>
    </location>
</feature>
<dbReference type="RefSeq" id="WP_074881948.1">
    <property type="nucleotide sequence ID" value="NZ_FORC01000001.1"/>
</dbReference>
<dbReference type="PANTHER" id="PTHR47893:SF1">
    <property type="entry name" value="REGULATORY PROTEIN PCHR"/>
    <property type="match status" value="1"/>
</dbReference>